<dbReference type="InterPro" id="IPR000477">
    <property type="entry name" value="RT_dom"/>
</dbReference>
<dbReference type="AlphaFoldDB" id="A0A913Z7H4"/>
<dbReference type="OrthoDB" id="6083831at2759"/>
<feature type="domain" description="Reverse transcriptase" evidence="3">
    <location>
        <begin position="416"/>
        <end position="599"/>
    </location>
</feature>
<dbReference type="InterPro" id="IPR010998">
    <property type="entry name" value="Integrase_recombinase_N"/>
</dbReference>
<sequence length="1090" mass="122150">MEIGPNGDSEVAPGGHISGPKSGSNPAGSGCDPAGSGSNPAESGRDPAGSGLNSAGSGRNPADFGRDERGTIDPGNFLPFETQLRLVQRDMVRVLQLPESSKPETTRRSFKRRTGVEEPRDPAFPTMPVDRLCADRIQRIADSKKWTAFNKRSAAYFQFPEKDRNDFFTVPSIPDTAKDKLTGDSAKAPTKSIFVDKTRAKMEDTMKKVDEAARFGSQTSAFLLLLSEYIVCACEEDSQIPADMLAAAFRCLDEILRFSLDQFTRISILSAKSRRTNVMDALYIPHEGAKKKRPRHQLVQWFQLHAPTLPLHANLAAGDVAVGNRPPALGGIGDAPTEPTPTLGPVGGRLRNFVGPWREITSDAWVLSIVSHGYQLEFTSTPPLEICVCETPVPANTDKRLALEQEISSLIEKRAVRLVPPMEQFKGFLSSFFLTPKKAAGEWRPIINLKPLNKFVRPKRFRMETLHVVLESLPTPAWGASLDLKDAYLHVPIFQEHSRFLRFRYQGRTYEFTALPFGLSTSPRVFTRVVRAVASRLRRENIMIFMYLDDWLIVGKSEGQTAQNLRDTYTLTTRLGFIINEKKSHLIPSQEITFLGAEIDLRRGIAVPTGERVTSLLKCVKLFLSVQVAPARAWLKLLGFMASLVDLVPWCRLRMRPLQMHLLAHYRPKTDPISLLVSIDDVIRPHLRWWLLEQNIRCGRSFPRGDPHVIISTDASNEGWGASLPPRQAAGTWDDNTRSLHMNVLELQAVVNALHHFQADVVGRSVLIKTDNTTVVAYINKQGGTKSPQLCYRTWEMFQWLIRHKVDLRAIHIPGAENDIADSLSRGKVVPTEWSLNRRIVHQIFSILGCPHIDLFASAVNTQLPVFCSRAHHPHAWASDALSIDWTNMFAYAFPPISILTKVIGKLERDRCKILLIAPFWLRQPWFPRLVRLLVGSPLILPDRHDLLVQPQSRFQHREISLSVLATVKRVYRAAGLSEDAAALAAKGRRLSTRRIYDSRLRHYSRWCAEQAVDPLCASLSHCSEFLLSLFRANLSVGTIRNYRSAIAAIHKGFADGSSISSNVAITNLLRGMFNERPTIRKLVPSWDLG</sequence>
<dbReference type="CDD" id="cd09275">
    <property type="entry name" value="RNase_HI_RT_DIRS1"/>
    <property type="match status" value="1"/>
</dbReference>
<dbReference type="CDD" id="cd03714">
    <property type="entry name" value="RT_DIRS1"/>
    <property type="match status" value="1"/>
</dbReference>
<dbReference type="InterPro" id="IPR036397">
    <property type="entry name" value="RNaseH_sf"/>
</dbReference>
<evidence type="ECO:0000313" key="4">
    <source>
        <dbReference type="EnsemblMetazoa" id="XP_038047677.1"/>
    </source>
</evidence>
<dbReference type="OMA" id="CACEEDS"/>
<evidence type="ECO:0000256" key="1">
    <source>
        <dbReference type="ARBA" id="ARBA00023125"/>
    </source>
</evidence>
<dbReference type="SUPFAM" id="SSF56672">
    <property type="entry name" value="DNA/RNA polymerases"/>
    <property type="match status" value="1"/>
</dbReference>
<dbReference type="Pfam" id="PF00078">
    <property type="entry name" value="RVT_1"/>
    <property type="match status" value="1"/>
</dbReference>
<dbReference type="Proteomes" id="UP000887568">
    <property type="component" value="Unplaced"/>
</dbReference>
<dbReference type="PANTHER" id="PTHR33050">
    <property type="entry name" value="REVERSE TRANSCRIPTASE DOMAIN-CONTAINING PROTEIN"/>
    <property type="match status" value="1"/>
</dbReference>
<name>A0A913Z7H4_PATMI</name>
<reference evidence="4" key="1">
    <citation type="submission" date="2022-11" db="UniProtKB">
        <authorList>
            <consortium name="EnsemblMetazoa"/>
        </authorList>
    </citation>
    <scope>IDENTIFICATION</scope>
</reference>
<proteinExistence type="predicted"/>
<dbReference type="GO" id="GO:0006259">
    <property type="term" value="P:DNA metabolic process"/>
    <property type="evidence" value="ECO:0007669"/>
    <property type="project" value="UniProtKB-ARBA"/>
</dbReference>
<keyword evidence="5" id="KW-1185">Reference proteome</keyword>
<feature type="region of interest" description="Disordered" evidence="2">
    <location>
        <begin position="98"/>
        <end position="127"/>
    </location>
</feature>
<dbReference type="GO" id="GO:0003677">
    <property type="term" value="F:DNA binding"/>
    <property type="evidence" value="ECO:0007669"/>
    <property type="project" value="UniProtKB-KW"/>
</dbReference>
<dbReference type="InterPro" id="IPR043128">
    <property type="entry name" value="Rev_trsase/Diguanyl_cyclase"/>
</dbReference>
<evidence type="ECO:0000256" key="2">
    <source>
        <dbReference type="SAM" id="MobiDB-lite"/>
    </source>
</evidence>
<dbReference type="InterPro" id="IPR052055">
    <property type="entry name" value="Hepadnavirus_pol/RT"/>
</dbReference>
<organism evidence="4 5">
    <name type="scientific">Patiria miniata</name>
    <name type="common">Bat star</name>
    <name type="synonym">Asterina miniata</name>
    <dbReference type="NCBI Taxonomy" id="46514"/>
    <lineage>
        <taxon>Eukaryota</taxon>
        <taxon>Metazoa</taxon>
        <taxon>Echinodermata</taxon>
        <taxon>Eleutherozoa</taxon>
        <taxon>Asterozoa</taxon>
        <taxon>Asteroidea</taxon>
        <taxon>Valvatacea</taxon>
        <taxon>Valvatida</taxon>
        <taxon>Asterinidae</taxon>
        <taxon>Patiria</taxon>
    </lineage>
</organism>
<dbReference type="Gene3D" id="3.10.10.10">
    <property type="entry name" value="HIV Type 1 Reverse Transcriptase, subunit A, domain 1"/>
    <property type="match status" value="1"/>
</dbReference>
<protein>
    <recommendedName>
        <fullName evidence="3">Reverse transcriptase domain-containing protein</fullName>
    </recommendedName>
</protein>
<dbReference type="Gene3D" id="1.10.150.130">
    <property type="match status" value="1"/>
</dbReference>
<dbReference type="PANTHER" id="PTHR33050:SF7">
    <property type="entry name" value="RIBONUCLEASE H"/>
    <property type="match status" value="1"/>
</dbReference>
<dbReference type="EnsemblMetazoa" id="XM_038191749.1">
    <property type="protein sequence ID" value="XP_038047677.1"/>
    <property type="gene ID" value="LOC119721791"/>
</dbReference>
<evidence type="ECO:0000259" key="3">
    <source>
        <dbReference type="PROSITE" id="PS50878"/>
    </source>
</evidence>
<dbReference type="InterPro" id="IPR043502">
    <property type="entry name" value="DNA/RNA_pol_sf"/>
</dbReference>
<dbReference type="RefSeq" id="XP_038047677.1">
    <property type="nucleotide sequence ID" value="XM_038191749.1"/>
</dbReference>
<evidence type="ECO:0000313" key="5">
    <source>
        <dbReference type="Proteomes" id="UP000887568"/>
    </source>
</evidence>
<dbReference type="Gene3D" id="3.30.420.10">
    <property type="entry name" value="Ribonuclease H-like superfamily/Ribonuclease H"/>
    <property type="match status" value="1"/>
</dbReference>
<dbReference type="SUPFAM" id="SSF47823">
    <property type="entry name" value="lambda integrase-like, N-terminal domain"/>
    <property type="match status" value="1"/>
</dbReference>
<accession>A0A913Z7H4</accession>
<keyword evidence="1" id="KW-0238">DNA-binding</keyword>
<dbReference type="PROSITE" id="PS50878">
    <property type="entry name" value="RT_POL"/>
    <property type="match status" value="1"/>
</dbReference>
<feature type="region of interest" description="Disordered" evidence="2">
    <location>
        <begin position="1"/>
        <end position="76"/>
    </location>
</feature>
<dbReference type="Gene3D" id="3.30.70.270">
    <property type="match status" value="1"/>
</dbReference>
<dbReference type="GeneID" id="119721791"/>